<evidence type="ECO:0000256" key="2">
    <source>
        <dbReference type="ARBA" id="ARBA00022450"/>
    </source>
</evidence>
<evidence type="ECO:0000259" key="6">
    <source>
        <dbReference type="PROSITE" id="PS50075"/>
    </source>
</evidence>
<reference evidence="7 8" key="1">
    <citation type="submission" date="2021-07" db="EMBL/GenBank/DDBJ databases">
        <title>Whole Genome Sequence of Nocardia Iowensis.</title>
        <authorList>
            <person name="Lamm A."/>
            <person name="Collins-Fairclough A.M."/>
            <person name="Bunk B."/>
            <person name="Sproer C."/>
        </authorList>
    </citation>
    <scope>NUCLEOTIDE SEQUENCE [LARGE SCALE GENOMIC DNA]</scope>
    <source>
        <strain evidence="7 8">NRRL 5646</strain>
    </source>
</reference>
<dbReference type="PROSITE" id="PS00012">
    <property type="entry name" value="PHOSPHOPANTETHEINE"/>
    <property type="match status" value="4"/>
</dbReference>
<feature type="region of interest" description="Disordered" evidence="5">
    <location>
        <begin position="4562"/>
        <end position="4581"/>
    </location>
</feature>
<evidence type="ECO:0000256" key="5">
    <source>
        <dbReference type="SAM" id="MobiDB-lite"/>
    </source>
</evidence>
<name>A0ABX8RFT6_NOCIO</name>
<keyword evidence="2" id="KW-0596">Phosphopantetheine</keyword>
<dbReference type="Pfam" id="PF00550">
    <property type="entry name" value="PP-binding"/>
    <property type="match status" value="4"/>
</dbReference>
<dbReference type="NCBIfam" id="TIGR01733">
    <property type="entry name" value="AA-adenyl-dom"/>
    <property type="match status" value="4"/>
</dbReference>
<dbReference type="SMART" id="SM00823">
    <property type="entry name" value="PKS_PP"/>
    <property type="match status" value="4"/>
</dbReference>
<dbReference type="InterPro" id="IPR020806">
    <property type="entry name" value="PKS_PP-bd"/>
</dbReference>
<proteinExistence type="predicted"/>
<sequence length="5118" mass="551346">MQSGNKSLLRSLTSIQKELWLAHELSDIPNNCLIYIEIHAELELGHFVTALRRVFAESEALTVNFVRGAEGPMQVERDTRDWLPAYLDLTEQPAPTSMAFDYMSRELEVAFDLELDSLLRVALLKVGAGQYFLSMCFHHIIMDGVGVATWAQRVLDVYCALASGTPVEPADFVPVDEIIDSDRAYRRHQQAIDREYWRGQIPPGIEPLRLPGNAAPGAKPGRIGCTHGISGAELGRLISSAQSIGVKLPYLLMSVAAAAIQRYSLRDEFCVQMPVSNQTAIARRTPCQLSDTVPLLVDSSRDLSLGQLAERLQASIAGARDHLRYGMSEIRRDLKMPPVKGNPFGPVINIMSFFGALRMTGGQADLQVFSAGNSGDLSIVLHYERQSDRGGYLRIEGDAQLYTEDDLRGYLGSIAQYLQQAITDPAAPIGAVDILGADRSLVVEAWNDTAVPVDPAATLVGLFEDRVRIAPDSVAVVSGAAELSYRELDTWADRVARTLISHGVRPDSVVAVALPRSAELIVAILAVLKAGGAYLPIDPGYPAERLAFVLGDAAPIAVLTDVATSKTLPHNRVPLILIDEADVDRHEVARPAALLPGNLAYLIYTSGSTGTPKGVAVTHRNVASLFLSTAPWCEFDADDVWAWCHSQAFDFSVWEIWGALLHGGRVVVVPWDVVRTPAQLWDLVVGDGVTILNQTPSAFHALAEARSVSGTIDSALRMVIFGGEALNHAHLQPWYSVGATGGPALVNMYGITETTVHVTKLGLREAHGARGESPIGTPLGNMRVFVLDSSLAPVPIGVAGELYVAGAQLARGYHGRPGLTAARFVADPFDPTGGRLYRTGDVVRWTSAGVLEFVGRADDQVKIRGFRVEPGEVESVLARHPSVSQAVVLARDTETGGDKQLIGYVVADRSGSVEGNGGTGAHALDGGQVRRFAAERLPEFLVPTVVMVIDRVPLTPNGKLDRAALPDPEFTSSMAYRAPGSERERVLAGLFGEVLGIDRVGADDSFFELGGHSLSATRLISRIRVVMGVEVPIRTVFDAPTVAQLVTRLDAGVTMRPTLLARRRPDVVPLSFAQRRLWFIHRLEGPSATYNMPLAARLTGAFDASAFTAAVADLVARHESLRTVFVETDGVPAQHVLEADSVEVPVTIADVDPAAVDAAVAEAARYRFELSTQIPIRASAFRCAADEWMLLVLIHHIAGDGWSAASLLRDLSIAYAARREGRAPQWAPLPVQYVDYTLWQQELLGSPTDPDSVLSRQFGYWRAELDGLPEQLRLPTDRPRPRVASYRGDVVLFGIDPDVRSAVEQLAAREGATVSMVLQSALAVLLCKLGAGDDIPIGSPIAGRTDDALADLVGFFVNTWVLRATVSPAASFTEVLGTVRAKALAAYDNQDAPFELLVELLNPARSASHHPLFQVLLTLQNNTLPTLRLPGVRVAPCMPATNTSRFDLTFNIGDAPSGARNNRNGSAAGWDGYIEYATDLFDRATVEAMAGRLVRILRQVVSDPDTVVRSVDVLDVEERELVLHRWNNTAVPVDPDGTVAGLFEAQVARTPDAVAVVCGNNEVSYRELDARAGELACALIARGVSPDSIAAVALPRSVELIVALLAVSKAGGGYLPIDPTYPSDRLAFILSDAAPVVVVTDSATADLLPDTAAPRLYLDTIDVVDEAASDRAVAAAPQNLAYVTYTSGSTGVPKGVAITHRNVVAFATKPSWRDGAHASVLVHSSVAFDASTYEIWVPLLGGGRVVVAPPGRTDIAVLGRQLVANGVTAVFLTTRLFELFIDHRPDALAGLREVWVGGEEMPPEVFGRALRLCPDTRVVHVYGPTETTTFAIRRPFEAGEHFDDAVVPIGSALANVRLFVLDSWLAPVPVGVAGELYVAGAQLGRGYHGRADLTAARFIADPFDPSGGRLYRTGDLVRRNNSGQLEFLGRIDDQVKIRGFRVEPGEVESVLAQHPSVARALVVVRDTDTGDKQLIGYVVADRAGDESGGNGPARIDLVGADVRAFAAERLPEFMVPTVVMVIDSVPLTANGKLDRAALPAPESVSSVRYRAPGSARERVLAELFGAVLGRDRVGVDDSFFELGGHSLLATRLASRIRVELGIEVPIRTVFDAPTVAQLATRLDAGVQVRPALLARPRPDVVPLSFAQQRLWFIHRLEGPSATYNMALAVRLHGVDVSALTAAIGDVVTRHESLRTVFVDADGVPSQRVLDPDSVEVPVVVAERNTDDVDPAELDAAVTAAVRYGFDLSSEIPLRATVFRSGADESVLVLLIHHIAGDGWSLTPLLRDLSEAYAARRQRHEPRWRPLPVQYADYTLWQRELLGSSTDPDSVLSQQFEYWRHELDGLPEQLRLPTDRPRPRVASYRGDMVFFRIDPEIRTAVEHLAAREGATVSMVLQSALAVLLFKLGAGEDIPIGAPIAGRTDEALTELVGFFVNTWVLRAAVVPDASFTEILGVVREKALAGYENQDVPFELLVELLNPTRSAAHHPLFQVTLAFQNNTLPALELSGVRIEPYPATTATARFDLFFNIAEAPAGDPWNGFVEYATELFDRSTVEAMAARLVRLLRQVGSAPDVPVGSIDVLDADERELVLRRWNDTTVEVPDNTTITGLFRAQVAATPDAIAVVCADRKMTYHELDIRADRLARALISRGVGPDGVVAVALPRSTNLIVTLLGVLKAGGGYLPMDPAYPSDRLAFVLADAAPIVVVTDSATAHALPPTTTPHLYLDSMEALDTAEEGDRAGLDRVVGVGSQNLACVIYTSGSTGVPKGVGITHHNVANLVAQAWSAGVEDRVLVHSSIAFDASTYEIWPALCGGATLVIAVEQRSDPVEITRLVGSWSVTKMFATPPLLSALVEHAESLPGRPFQSLRQVNTGADTLASGLVRSLRAIGQDLRIDNLYGPTEATVDVTAYRVPDGELGAVVPIGAPVANTRVFVLDSWLVPVPVGVSGELYVAGAQLARGYHGRAGLTAARFVADPFDRTGGGRLYRTGDVVRWTSAGVLEFAGRVDDQVKIRGFRVEPGEVENVLAQHRSVAQAVVVAHDSDAGKQLVGYVVADAGATAGEGELVGQWRRVYDDLYGRNGNGKYARPVDSGEVAFGTDFGGWNSSYTGAAIPVEQMREWRATTVERIRALHPRRVLEIGVGSGLIMSHLAPDCEEYRATDFSAATISTLRRQLGELNGEWVDRVSLSVRSADDTAGLPEHYFDTVVLNSVIQYFPSQSYLRRVLERVLRVLAPGGAVFIGDVRNLALLEEFTTAAQIARNGGDDPVAVGERVRRDISAEQELLLAPEYFRALGDVLDLGAVDIELKRGYSMNELTRYRYDVVLHPAPTNALSVAEAPKVAFRDHDRLRALLRDQHPDVIRVTGIPHAGLVGEIEATNRIRAGHSGVATDALGVGFEGTLDMIADRAGAVPEDLYVLGRRMGYTTAVTWSARPDRMEAVFVDAATADGRPLTDVYTAPAAVGDPAGYANNPQAGLLAADVRRWAGDRLPEFMVPATVMVIGSVPLTTSGKLDRKALPDPEFASSAEYRAPDSEREQVLAELFAEILGLDRVGVDDSFFALGGHSLLATRLASRIRAVTGVEVPIRTIFDAPTVAQLVTRLDADVQVRPPLFARPRPDVVPVSYAQRRLWFIHRLEGPSATYNMPLPVRLRGVFDASAFAAALGDVVARHESLRTIFVEADGVPTQQVLDAGSVEVPVAVEAETGEMAPTELDAAVTAAVRYGFDLSSEIPIRANVFRSGADECVLVLLVHHIAGDGWSAAPLLRDLASAYAARLEHRAPEWAPLPVQYVDYTLWQQEFLGSPTDPDSVLSQQFNYWRRELDGLPDQLRLPTDRPRPRVASYRGDMVVFGVDARTRTELERLAAREGATVSMVLQSALAVLLFKLGAGEDIPIGSPIAGRTDEALADLVGFFVNTWVLRATVCPATSFTEVMGQVRSKALAAYENQDVPFELLVELLNPARSAAHHPLFQVSLAFQNNTLPTLQLPGVGFEPYPASIAASRFDLFFNVADAPAGDPWSGFVEYSTDLFDRSTVEAMVARFVRILDRIVSDPGGPVGSIDVLDTDERELVLRRWNDTAVAVPDITMVGLFEAQVARTPGAIAVIGGDTEMSYRELDIRADGLARALVARGVGPDTLVAVALPRSAELIVALLGVLKAGGGYLPIDPGYPSERLAFILADAAPVVVVTDSATALFLPDTAAPYHYLDTPGSNGAALGAETAGAVTPGPRPQNLAYVTYTSGSTGVPKGVGITHRNLVNLVARAWSIDPGDRVLAHSSIAFDATTYEIWPALAGGAALVVAGAQRSDLVEITGLVETWSVTKMFATPPLLSALVDHVEPLPGTPLRSLRRVIVGGAELTAAVVHRLNAKYAGVQVMNGYGPTETTACVTDYDARGDIEGAVPIGRPSGNVRVFVLDSWLAPVPVGVPGELYVAGAQLARGYHGRAGLTAARFVADPFDATGGGRLYRTGDVVRWNNSGQLEFVGRVDDQVKIRGFRVEPGEVETVLAQHPAVSRAVVVVRDSSTGGQQLVGYVVADRSRPVAAEQELVAQWRRVYDDLYGAAGKSADTPRNGAGTARNGNGGADRGGAAAEFGMDFGGWNSSYTGTSIPVAQMREWREATVQRIRGLAPRRVLEIGVGSGLLLSQLAPDCAEYWASDFSAATISTLQQQLDELDARWTERVSLSVRSAEDIAGLPEDYFDTVVLNSVVQYFPGERYLRRVLEQVLGLLAPGGAIFVGDVRNLGLLEEFTTAVQIARNDGDDPTAIRERVRRTIFAEQELLVAPEYFHALCRATDYDTVDIELKRGYSVNELTRYRYDVVLRKTPTKALSVAEVPKVQFRDHDWLRTLLEDRHQDGIRVTGIPHAGLIGQIEATNRIRTGHPVPAGARTDPDAAAFEGILADSAARMGAGLLPEDLHVLGRRLGYTTAVTWSARPDRMDAVFIDTATAQNRPLTDVYVPPTVVGDPAAYASNPQDTLLPAAVRDLAAERLPDFMVPSVVMVLDSVPLTANGKLDRAALPDPEFAAAAEYRAPSSERERVLAGLFAEILGLDRVGVDDSFFALGGHSLLATRLASRIRAVLGVEVPIRVIFDAATVAELARRWPELAPSRRPALRRMNREVGL</sequence>
<dbReference type="PROSITE" id="PS00455">
    <property type="entry name" value="AMP_BINDING"/>
    <property type="match status" value="4"/>
</dbReference>
<feature type="domain" description="Carrier" evidence="6">
    <location>
        <begin position="5027"/>
        <end position="5102"/>
    </location>
</feature>
<dbReference type="Pfam" id="PF00501">
    <property type="entry name" value="AMP-binding"/>
    <property type="match status" value="4"/>
</dbReference>
<dbReference type="InterPro" id="IPR025110">
    <property type="entry name" value="AMP-bd_C"/>
</dbReference>
<evidence type="ECO:0000256" key="1">
    <source>
        <dbReference type="ARBA" id="ARBA00001957"/>
    </source>
</evidence>
<dbReference type="InterPro" id="IPR020845">
    <property type="entry name" value="AMP-binding_CS"/>
</dbReference>
<gene>
    <name evidence="7" type="ORF">KV110_23050</name>
</gene>
<protein>
    <submittedName>
        <fullName evidence="7">Amino acid adenylation domain-containing protein</fullName>
    </submittedName>
</protein>
<feature type="domain" description="Carrier" evidence="6">
    <location>
        <begin position="3530"/>
        <end position="3605"/>
    </location>
</feature>
<dbReference type="CDD" id="cd02440">
    <property type="entry name" value="AdoMet_MTases"/>
    <property type="match status" value="2"/>
</dbReference>
<dbReference type="Proteomes" id="UP000694257">
    <property type="component" value="Chromosome"/>
</dbReference>
<dbReference type="Pfam" id="PF13193">
    <property type="entry name" value="AMP-binding_C"/>
    <property type="match status" value="4"/>
</dbReference>
<dbReference type="Pfam" id="PF00668">
    <property type="entry name" value="Condensation"/>
    <property type="match status" value="4"/>
</dbReference>
<organism evidence="7 8">
    <name type="scientific">Nocardia iowensis</name>
    <dbReference type="NCBI Taxonomy" id="204891"/>
    <lineage>
        <taxon>Bacteria</taxon>
        <taxon>Bacillati</taxon>
        <taxon>Actinomycetota</taxon>
        <taxon>Actinomycetes</taxon>
        <taxon>Mycobacteriales</taxon>
        <taxon>Nocardiaceae</taxon>
        <taxon>Nocardia</taxon>
    </lineage>
</organism>
<keyword evidence="8" id="KW-1185">Reference proteome</keyword>
<dbReference type="Pfam" id="PF08242">
    <property type="entry name" value="Methyltransf_12"/>
    <property type="match status" value="2"/>
</dbReference>
<dbReference type="CDD" id="cd19540">
    <property type="entry name" value="LCL_NRPS-like"/>
    <property type="match status" value="3"/>
</dbReference>
<evidence type="ECO:0000256" key="4">
    <source>
        <dbReference type="ARBA" id="ARBA00022737"/>
    </source>
</evidence>
<dbReference type="InterPro" id="IPR006162">
    <property type="entry name" value="Ppantetheine_attach_site"/>
</dbReference>
<dbReference type="RefSeq" id="WP_218469361.1">
    <property type="nucleotide sequence ID" value="NZ_BAABJN010000008.1"/>
</dbReference>
<keyword evidence="3" id="KW-0597">Phosphoprotein</keyword>
<dbReference type="InterPro" id="IPR013217">
    <property type="entry name" value="Methyltransf_12"/>
</dbReference>
<dbReference type="EMBL" id="CP078145">
    <property type="protein sequence ID" value="QXN88478.1"/>
    <property type="molecule type" value="Genomic_DNA"/>
</dbReference>
<keyword evidence="4" id="KW-0677">Repeat</keyword>
<feature type="domain" description="Carrier" evidence="6">
    <location>
        <begin position="978"/>
        <end position="1053"/>
    </location>
</feature>
<dbReference type="InterPro" id="IPR009081">
    <property type="entry name" value="PP-bd_ACP"/>
</dbReference>
<evidence type="ECO:0000313" key="7">
    <source>
        <dbReference type="EMBL" id="QXN88478.1"/>
    </source>
</evidence>
<dbReference type="PANTHER" id="PTHR45527">
    <property type="entry name" value="NONRIBOSOMAL PEPTIDE SYNTHETASE"/>
    <property type="match status" value="1"/>
</dbReference>
<feature type="domain" description="Carrier" evidence="6">
    <location>
        <begin position="2051"/>
        <end position="2126"/>
    </location>
</feature>
<dbReference type="InterPro" id="IPR000873">
    <property type="entry name" value="AMP-dep_synth/lig_dom"/>
</dbReference>
<dbReference type="NCBIfam" id="NF003417">
    <property type="entry name" value="PRK04813.1"/>
    <property type="match status" value="6"/>
</dbReference>
<accession>A0ABX8RFT6</accession>
<comment type="cofactor">
    <cofactor evidence="1">
        <name>pantetheine 4'-phosphate</name>
        <dbReference type="ChEBI" id="CHEBI:47942"/>
    </cofactor>
</comment>
<evidence type="ECO:0000256" key="3">
    <source>
        <dbReference type="ARBA" id="ARBA00022553"/>
    </source>
</evidence>
<dbReference type="CDD" id="cd05930">
    <property type="entry name" value="A_NRPS"/>
    <property type="match status" value="2"/>
</dbReference>
<dbReference type="PANTHER" id="PTHR45527:SF1">
    <property type="entry name" value="FATTY ACID SYNTHASE"/>
    <property type="match status" value="1"/>
</dbReference>
<dbReference type="PROSITE" id="PS50075">
    <property type="entry name" value="CARRIER"/>
    <property type="match status" value="4"/>
</dbReference>
<dbReference type="InterPro" id="IPR001242">
    <property type="entry name" value="Condensation_dom"/>
</dbReference>
<evidence type="ECO:0000313" key="8">
    <source>
        <dbReference type="Proteomes" id="UP000694257"/>
    </source>
</evidence>
<dbReference type="CDD" id="cd12117">
    <property type="entry name" value="A_NRPS_Srf_like"/>
    <property type="match status" value="1"/>
</dbReference>
<dbReference type="CDD" id="cd17643">
    <property type="entry name" value="A_NRPS_Cytc1-like"/>
    <property type="match status" value="1"/>
</dbReference>
<dbReference type="InterPro" id="IPR010071">
    <property type="entry name" value="AA_adenyl_dom"/>
</dbReference>